<feature type="region of interest" description="Disordered" evidence="1">
    <location>
        <begin position="206"/>
        <end position="309"/>
    </location>
</feature>
<sequence length="476" mass="51238">MLLTLSAPAKTEFDFKPPHDYSPPLSNSVARPSPKANSGSLPPLPVSASSTMNTPHRGLPPPAAMTLPDPSRGQAPLSQSFNQMPAPPSQWQGAEEPMRNWLLAKAEEDKRKQEEEKTKQETIKLDQRKIEQSMLRESLSGGIPQHLIPLIFAGIGGGNLTNASLELLQHYMVQLQAQQQQPSQQPIPGAQASPDVRRETRMINPGQTSAYNVGPQPAQQSLPAGPVLPGQPLAQAAPGYSLGGASPSNRARASSLASAPTSAPRPPAHAALPRLTTNEMQIHQPPPNSQGVHQLHQNAPSGPQEAAASSPSIYFHHWVPPTSQAEKSLEKQPSTPSEYTHSPKKRKAQGAHPAAPAPSTAQHQGTSPSFSQISSSTSTTTTPGKRSQHARNRSDVSVRGPELQTRPTSRRSGGHFHEFAAEEAQPSQFSEERSERRHSAQRETGLLQQSRYSSGSRHGSEHSSPKREEPSSRSVP</sequence>
<dbReference type="EMBL" id="ML991804">
    <property type="protein sequence ID" value="KAF2233767.1"/>
    <property type="molecule type" value="Genomic_DNA"/>
</dbReference>
<dbReference type="Pfam" id="PF10846">
    <property type="entry name" value="DUF2722"/>
    <property type="match status" value="1"/>
</dbReference>
<evidence type="ECO:0000313" key="3">
    <source>
        <dbReference type="Proteomes" id="UP000800092"/>
    </source>
</evidence>
<feature type="compositionally biased region" description="Polar residues" evidence="1">
    <location>
        <begin position="24"/>
        <end position="40"/>
    </location>
</feature>
<evidence type="ECO:0000256" key="1">
    <source>
        <dbReference type="SAM" id="MobiDB-lite"/>
    </source>
</evidence>
<gene>
    <name evidence="2" type="ORF">EV356DRAFT_533525</name>
</gene>
<feature type="compositionally biased region" description="Polar residues" evidence="1">
    <location>
        <begin position="289"/>
        <end position="309"/>
    </location>
</feature>
<feature type="compositionally biased region" description="Polar residues" evidence="1">
    <location>
        <begin position="206"/>
        <end position="222"/>
    </location>
</feature>
<protein>
    <submittedName>
        <fullName evidence="2">Uncharacterized protein</fullName>
    </submittedName>
</protein>
<reference evidence="2" key="1">
    <citation type="journal article" date="2020" name="Stud. Mycol.">
        <title>101 Dothideomycetes genomes: a test case for predicting lifestyles and emergence of pathogens.</title>
        <authorList>
            <person name="Haridas S."/>
            <person name="Albert R."/>
            <person name="Binder M."/>
            <person name="Bloem J."/>
            <person name="Labutti K."/>
            <person name="Salamov A."/>
            <person name="Andreopoulos B."/>
            <person name="Baker S."/>
            <person name="Barry K."/>
            <person name="Bills G."/>
            <person name="Bluhm B."/>
            <person name="Cannon C."/>
            <person name="Castanera R."/>
            <person name="Culley D."/>
            <person name="Daum C."/>
            <person name="Ezra D."/>
            <person name="Gonzalez J."/>
            <person name="Henrissat B."/>
            <person name="Kuo A."/>
            <person name="Liang C."/>
            <person name="Lipzen A."/>
            <person name="Lutzoni F."/>
            <person name="Magnuson J."/>
            <person name="Mondo S."/>
            <person name="Nolan M."/>
            <person name="Ohm R."/>
            <person name="Pangilinan J."/>
            <person name="Park H.-J."/>
            <person name="Ramirez L."/>
            <person name="Alfaro M."/>
            <person name="Sun H."/>
            <person name="Tritt A."/>
            <person name="Yoshinaga Y."/>
            <person name="Zwiers L.-H."/>
            <person name="Turgeon B."/>
            <person name="Goodwin S."/>
            <person name="Spatafora J."/>
            <person name="Crous P."/>
            <person name="Grigoriev I."/>
        </authorList>
    </citation>
    <scope>NUCLEOTIDE SEQUENCE</scope>
    <source>
        <strain evidence="2">Tuck. ex Michener</strain>
    </source>
</reference>
<organism evidence="2 3">
    <name type="scientific">Viridothelium virens</name>
    <name type="common">Speckled blister lichen</name>
    <name type="synonym">Trypethelium virens</name>
    <dbReference type="NCBI Taxonomy" id="1048519"/>
    <lineage>
        <taxon>Eukaryota</taxon>
        <taxon>Fungi</taxon>
        <taxon>Dikarya</taxon>
        <taxon>Ascomycota</taxon>
        <taxon>Pezizomycotina</taxon>
        <taxon>Dothideomycetes</taxon>
        <taxon>Dothideomycetes incertae sedis</taxon>
        <taxon>Trypetheliales</taxon>
        <taxon>Trypetheliaceae</taxon>
        <taxon>Viridothelium</taxon>
    </lineage>
</organism>
<name>A0A6A6H738_VIRVR</name>
<feature type="region of interest" description="Disordered" evidence="1">
    <location>
        <begin position="322"/>
        <end position="476"/>
    </location>
</feature>
<dbReference type="AlphaFoldDB" id="A0A6A6H738"/>
<feature type="compositionally biased region" description="Basic and acidic residues" evidence="1">
    <location>
        <begin position="430"/>
        <end position="441"/>
    </location>
</feature>
<dbReference type="InterPro" id="IPR021216">
    <property type="entry name" value="DUF2722"/>
</dbReference>
<accession>A0A6A6H738</accession>
<dbReference type="Proteomes" id="UP000800092">
    <property type="component" value="Unassembled WGS sequence"/>
</dbReference>
<feature type="compositionally biased region" description="Low complexity" evidence="1">
    <location>
        <begin position="366"/>
        <end position="382"/>
    </location>
</feature>
<feature type="compositionally biased region" description="Polar residues" evidence="1">
    <location>
        <begin position="322"/>
        <end position="340"/>
    </location>
</feature>
<evidence type="ECO:0000313" key="2">
    <source>
        <dbReference type="EMBL" id="KAF2233767.1"/>
    </source>
</evidence>
<feature type="region of interest" description="Disordered" evidence="1">
    <location>
        <begin position="1"/>
        <end position="95"/>
    </location>
</feature>
<keyword evidence="3" id="KW-1185">Reference proteome</keyword>
<feature type="compositionally biased region" description="Basic and acidic residues" evidence="1">
    <location>
        <begin position="458"/>
        <end position="476"/>
    </location>
</feature>
<feature type="compositionally biased region" description="Low complexity" evidence="1">
    <location>
        <begin position="245"/>
        <end position="275"/>
    </location>
</feature>
<dbReference type="OrthoDB" id="20105at2759"/>
<proteinExistence type="predicted"/>